<feature type="compositionally biased region" description="Polar residues" evidence="8">
    <location>
        <begin position="13"/>
        <end position="32"/>
    </location>
</feature>
<comment type="subcellular location">
    <subcellularLocation>
        <location evidence="1">Nucleus</location>
    </subcellularLocation>
</comment>
<feature type="compositionally biased region" description="Basic residues" evidence="8">
    <location>
        <begin position="1"/>
        <end position="10"/>
    </location>
</feature>
<dbReference type="Pfam" id="PF25812">
    <property type="entry name" value="RAD24_helical"/>
    <property type="match status" value="1"/>
</dbReference>
<feature type="compositionally biased region" description="Pro residues" evidence="8">
    <location>
        <begin position="43"/>
        <end position="54"/>
    </location>
</feature>
<evidence type="ECO:0000256" key="3">
    <source>
        <dbReference type="ARBA" id="ARBA00022741"/>
    </source>
</evidence>
<feature type="region of interest" description="Disordered" evidence="8">
    <location>
        <begin position="1"/>
        <end position="124"/>
    </location>
</feature>
<feature type="compositionally biased region" description="Low complexity" evidence="8">
    <location>
        <begin position="55"/>
        <end position="69"/>
    </location>
</feature>
<evidence type="ECO:0000313" key="11">
    <source>
        <dbReference type="Proteomes" id="UP000297280"/>
    </source>
</evidence>
<dbReference type="InterPro" id="IPR004582">
    <property type="entry name" value="Checkpoint_prot_Rad17_Rad24"/>
</dbReference>
<comment type="caution">
    <text evidence="10">The sequence shown here is derived from an EMBL/GenBank/DDBJ whole genome shotgun (WGS) entry which is preliminary data.</text>
</comment>
<protein>
    <recommendedName>
        <fullName evidence="9">Checkpoint protein RAD24-like helical bundle domain-containing protein</fullName>
    </recommendedName>
</protein>
<dbReference type="EMBL" id="PQXO01000731">
    <property type="protein sequence ID" value="TGO82919.1"/>
    <property type="molecule type" value="Genomic_DNA"/>
</dbReference>
<organism evidence="10 11">
    <name type="scientific">Botrytis porri</name>
    <dbReference type="NCBI Taxonomy" id="87229"/>
    <lineage>
        <taxon>Eukaryota</taxon>
        <taxon>Fungi</taxon>
        <taxon>Dikarya</taxon>
        <taxon>Ascomycota</taxon>
        <taxon>Pezizomycotina</taxon>
        <taxon>Leotiomycetes</taxon>
        <taxon>Helotiales</taxon>
        <taxon>Sclerotiniaceae</taxon>
        <taxon>Botrytis</taxon>
    </lineage>
</organism>
<dbReference type="GO" id="GO:0003689">
    <property type="term" value="F:DNA clamp loader activity"/>
    <property type="evidence" value="ECO:0007669"/>
    <property type="project" value="TreeGrafter"/>
</dbReference>
<accession>A0A4Z1KNH3</accession>
<evidence type="ECO:0000256" key="5">
    <source>
        <dbReference type="ARBA" id="ARBA00022840"/>
    </source>
</evidence>
<dbReference type="FunFam" id="3.40.50.300:FF:002611">
    <property type="entry name" value="Cell cycle checkpoint protein Rad17, putative"/>
    <property type="match status" value="1"/>
</dbReference>
<dbReference type="InterPro" id="IPR027417">
    <property type="entry name" value="P-loop_NTPase"/>
</dbReference>
<dbReference type="GO" id="GO:0006281">
    <property type="term" value="P:DNA repair"/>
    <property type="evidence" value="ECO:0007669"/>
    <property type="project" value="InterPro"/>
</dbReference>
<keyword evidence="11" id="KW-1185">Reference proteome</keyword>
<evidence type="ECO:0000256" key="6">
    <source>
        <dbReference type="ARBA" id="ARBA00023242"/>
    </source>
</evidence>
<dbReference type="GO" id="GO:0005634">
    <property type="term" value="C:nucleus"/>
    <property type="evidence" value="ECO:0007669"/>
    <property type="project" value="UniProtKB-SubCell"/>
</dbReference>
<keyword evidence="6" id="KW-0539">Nucleus</keyword>
<proteinExistence type="inferred from homology"/>
<evidence type="ECO:0000256" key="7">
    <source>
        <dbReference type="ARBA" id="ARBA00023306"/>
    </source>
</evidence>
<dbReference type="GO" id="GO:0000077">
    <property type="term" value="P:DNA damage checkpoint signaling"/>
    <property type="evidence" value="ECO:0007669"/>
    <property type="project" value="TreeGrafter"/>
</dbReference>
<dbReference type="AlphaFoldDB" id="A0A4Z1KNH3"/>
<dbReference type="STRING" id="87229.A0A4Z1KNH3"/>
<name>A0A4Z1KNH3_9HELO</name>
<evidence type="ECO:0000256" key="8">
    <source>
        <dbReference type="SAM" id="MobiDB-lite"/>
    </source>
</evidence>
<feature type="region of interest" description="Disordered" evidence="8">
    <location>
        <begin position="825"/>
        <end position="854"/>
    </location>
</feature>
<dbReference type="Pfam" id="PF03215">
    <property type="entry name" value="Rad17"/>
    <property type="match status" value="1"/>
</dbReference>
<dbReference type="GO" id="GO:0005524">
    <property type="term" value="F:ATP binding"/>
    <property type="evidence" value="ECO:0007669"/>
    <property type="project" value="UniProtKB-KW"/>
</dbReference>
<feature type="region of interest" description="Disordered" evidence="8">
    <location>
        <begin position="870"/>
        <end position="920"/>
    </location>
</feature>
<dbReference type="PANTHER" id="PTHR12172:SF0">
    <property type="entry name" value="CELL CYCLE CHECKPOINT PROTEIN RAD17"/>
    <property type="match status" value="1"/>
</dbReference>
<dbReference type="PANTHER" id="PTHR12172">
    <property type="entry name" value="CELL CYCLE CHECKPOINT PROTEIN RAD17"/>
    <property type="match status" value="1"/>
</dbReference>
<evidence type="ECO:0000313" key="10">
    <source>
        <dbReference type="EMBL" id="TGO82919.1"/>
    </source>
</evidence>
<keyword evidence="7" id="KW-0131">Cell cycle</keyword>
<evidence type="ECO:0000256" key="2">
    <source>
        <dbReference type="ARBA" id="ARBA00006168"/>
    </source>
</evidence>
<keyword evidence="5" id="KW-0067">ATP-binding</keyword>
<keyword evidence="4" id="KW-0227">DNA damage</keyword>
<evidence type="ECO:0000256" key="4">
    <source>
        <dbReference type="ARBA" id="ARBA00022763"/>
    </source>
</evidence>
<dbReference type="InterPro" id="IPR057927">
    <property type="entry name" value="RAD24-like_helical"/>
</dbReference>
<dbReference type="GO" id="GO:0003682">
    <property type="term" value="F:chromatin binding"/>
    <property type="evidence" value="ECO:0007669"/>
    <property type="project" value="TreeGrafter"/>
</dbReference>
<reference evidence="10 11" key="1">
    <citation type="submission" date="2017-12" db="EMBL/GenBank/DDBJ databases">
        <title>Comparative genomics of Botrytis spp.</title>
        <authorList>
            <person name="Valero-Jimenez C.A."/>
            <person name="Tapia P."/>
            <person name="Veloso J."/>
            <person name="Silva-Moreno E."/>
            <person name="Staats M."/>
            <person name="Valdes J.H."/>
            <person name="Van Kan J.A.L."/>
        </authorList>
    </citation>
    <scope>NUCLEOTIDE SEQUENCE [LARGE SCALE GENOMIC DNA]</scope>
    <source>
        <strain evidence="10 11">MUCL3349</strain>
    </source>
</reference>
<dbReference type="Proteomes" id="UP000297280">
    <property type="component" value="Unassembled WGS sequence"/>
</dbReference>
<evidence type="ECO:0000259" key="9">
    <source>
        <dbReference type="Pfam" id="PF25812"/>
    </source>
</evidence>
<keyword evidence="3" id="KW-0547">Nucleotide-binding</keyword>
<dbReference type="SUPFAM" id="SSF52540">
    <property type="entry name" value="P-loop containing nucleoside triphosphate hydrolases"/>
    <property type="match status" value="1"/>
</dbReference>
<feature type="domain" description="Checkpoint protein RAD24-like helical bundle" evidence="9">
    <location>
        <begin position="543"/>
        <end position="643"/>
    </location>
</feature>
<dbReference type="Gene3D" id="3.40.50.300">
    <property type="entry name" value="P-loop containing nucleotide triphosphate hydrolases"/>
    <property type="match status" value="1"/>
</dbReference>
<evidence type="ECO:0000256" key="1">
    <source>
        <dbReference type="ARBA" id="ARBA00004123"/>
    </source>
</evidence>
<dbReference type="GO" id="GO:0033314">
    <property type="term" value="P:mitotic DNA replication checkpoint signaling"/>
    <property type="evidence" value="ECO:0007669"/>
    <property type="project" value="TreeGrafter"/>
</dbReference>
<comment type="similarity">
    <text evidence="2">Belongs to the rad17/RAD24 family.</text>
</comment>
<gene>
    <name evidence="10" type="ORF">BPOR_0732g00010</name>
</gene>
<sequence length="953" mass="104236">MAPPAKRRKRNVIESSPHSSDSEDNQSIQVNKFKSRLSSLAHSPPPRSSSPEPAPKSMSQSSNSTRSSSFLKPPTKATIHPPNAAPIHLPNHPKKSTTKSPSTSPEKSRSRRRAEEKRPNADIHTLFAKQSQRQQAQTEGETIPKQRIKVLNSRDIQQETYLTDDLISDDDDVGESRAQTVSIVGQAAKRGIGRNVFTNSGSNTPNASQRFVKPSQPSIIEHVAEEEDIRPWAERFGPNNLEELGVHKKKVLDVRTWLDNVIGGQMRQRLLILKGAAGTGKTTTVQLLAKDMECDVLEWRNPVGSIASSDGFQSMAAQFEEFMGRGGKFGQLNLFSDDHGDIPAKAEVKPLDRRKQIILVEEFPNTFTRSSGALQSFRSAILQYLASNTPPLSMPYNPKAKSDPITPVVMIVSETLLTTTSASADSFTAHRLLGPEILQHPGVGVIEFNAIAPTILAKALETVVRKESRKSGRKKTPGPQVLKRLGDVGDIRSAIGSLEFMFLRGDIDDWGGKVVFGKGKKTSKDTSLTKMEEESLELITRREASLGIFHAVGKVVYNKREGKVSDDVESLPHFISHHSRPKKSEVGINELIDETGTDTPTFIAALHENYILSCEAPPSSFEFTSLDHVNGCIDALSDSDLLCPSWDGSLQSSGFGGGITGTGGDILRQDEISFQIAVRGILFSLPHPVSRKAPAAAGFRTGKTGDAHKMFYPTSLKLWRMKEEMESTLDLWITRLMKGEIDRTNTHSSSITSGATAFARPKAGTVESWKIKNAAPLPSQLKSKSTKSNSNPLKEEDTLPLLTLGVSARTEMLLERLPYLIQISKSKSQPSPHQPRNPFSSPSSSSTSNTTNFQTNPLLASLSKITTFTGIGPAQTSDDPTSLSDDESPNLNPNTENWATDKPNDNGMGTPKKKKRPGNMGVVIRKGIGSQRAMPVQQLEQKFVLSDDDIEDD</sequence>
<feature type="compositionally biased region" description="Polar residues" evidence="8">
    <location>
        <begin position="870"/>
        <end position="898"/>
    </location>
</feature>